<dbReference type="CTD" id="127700"/>
<feature type="non-terminal residue" evidence="2">
    <location>
        <position position="261"/>
    </location>
</feature>
<gene>
    <name evidence="2" type="primary">LOC117647447</name>
</gene>
<dbReference type="Proteomes" id="UP000515158">
    <property type="component" value="Unplaced"/>
</dbReference>
<organism evidence="2">
    <name type="scientific">Thrips palmi</name>
    <name type="common">Melon thrips</name>
    <dbReference type="NCBI Taxonomy" id="161013"/>
    <lineage>
        <taxon>Eukaryota</taxon>
        <taxon>Metazoa</taxon>
        <taxon>Ecdysozoa</taxon>
        <taxon>Arthropoda</taxon>
        <taxon>Hexapoda</taxon>
        <taxon>Insecta</taxon>
        <taxon>Pterygota</taxon>
        <taxon>Neoptera</taxon>
        <taxon>Paraneoptera</taxon>
        <taxon>Thysanoptera</taxon>
        <taxon>Terebrantia</taxon>
        <taxon>Thripoidea</taxon>
        <taxon>Thripidae</taxon>
        <taxon>Thrips</taxon>
    </lineage>
</organism>
<reference evidence="2" key="1">
    <citation type="submission" date="2025-08" db="UniProtKB">
        <authorList>
            <consortium name="RefSeq"/>
        </authorList>
    </citation>
    <scope>IDENTIFICATION</scope>
    <source>
        <tissue evidence="2">Total insect</tissue>
    </source>
</reference>
<protein>
    <submittedName>
        <fullName evidence="2">Protein OSCP1</fullName>
    </submittedName>
</protein>
<evidence type="ECO:0000313" key="1">
    <source>
        <dbReference type="Proteomes" id="UP000515158"/>
    </source>
</evidence>
<dbReference type="InParanoid" id="A0A6P8YY60"/>
<evidence type="ECO:0000313" key="2">
    <source>
        <dbReference type="RefSeq" id="XP_034245083.1"/>
    </source>
</evidence>
<dbReference type="KEGG" id="tpal:117647447"/>
<accession>A0A6P8YY60</accession>
<dbReference type="Pfam" id="PF10188">
    <property type="entry name" value="Oscp1"/>
    <property type="match status" value="1"/>
</dbReference>
<dbReference type="AlphaFoldDB" id="A0A6P8YY60"/>
<dbReference type="OrthoDB" id="2157380at2759"/>
<dbReference type="GO" id="GO:0005737">
    <property type="term" value="C:cytoplasm"/>
    <property type="evidence" value="ECO:0007669"/>
    <property type="project" value="TreeGrafter"/>
</dbReference>
<proteinExistence type="predicted"/>
<dbReference type="InterPro" id="IPR019332">
    <property type="entry name" value="OSCP1"/>
</dbReference>
<name>A0A6P8YY60_THRPL</name>
<sequence>MANERTLPMLLLNLGGEMVYILEQRLQAQRVPQEKADKVLLDICRLLLHDRFMVELLVPQPLGHVAALRTFFRDLAHASIMRLDDDSMSKMWDLMTMAVKQQALRADSPGELLQATLNHIEYMGEHVPGVAAEAEQARQGLLAFYSRMPSGELQAVRYGVLNYLQGLAVRVSLYLKHGLQDMHGRLLVPKDGPVPPGCEPPGTMRIMDGGGREVDTVVQVLHFPAGGQFTSPARDAGPGGNTELGCNLYSEFEDPGGVATA</sequence>
<dbReference type="GO" id="GO:0005886">
    <property type="term" value="C:plasma membrane"/>
    <property type="evidence" value="ECO:0007669"/>
    <property type="project" value="TreeGrafter"/>
</dbReference>
<dbReference type="RefSeq" id="XP_034245083.1">
    <property type="nucleotide sequence ID" value="XM_034389192.1"/>
</dbReference>
<dbReference type="PANTHER" id="PTHR21439">
    <property type="entry name" value="OXIDORED-NITRO DOMAIN-CONTAINING PROTEIN"/>
    <property type="match status" value="1"/>
</dbReference>
<dbReference type="PANTHER" id="PTHR21439:SF0">
    <property type="entry name" value="PROTEIN OSCP1"/>
    <property type="match status" value="1"/>
</dbReference>
<dbReference type="GeneID" id="117647447"/>
<keyword evidence="1" id="KW-1185">Reference proteome</keyword>